<proteinExistence type="predicted"/>
<reference evidence="1" key="1">
    <citation type="journal article" date="2014" name="Nat. Commun.">
        <title>The tobacco genome sequence and its comparison with those of tomato and potato.</title>
        <authorList>
            <person name="Sierro N."/>
            <person name="Battey J.N."/>
            <person name="Ouadi S."/>
            <person name="Bakaher N."/>
            <person name="Bovet L."/>
            <person name="Willig A."/>
            <person name="Goepfert S."/>
            <person name="Peitsch M.C."/>
            <person name="Ivanov N.V."/>
        </authorList>
    </citation>
    <scope>NUCLEOTIDE SEQUENCE [LARGE SCALE GENOMIC DNA]</scope>
</reference>
<reference evidence="2" key="2">
    <citation type="submission" date="2025-08" db="UniProtKB">
        <authorList>
            <consortium name="RefSeq"/>
        </authorList>
    </citation>
    <scope>IDENTIFICATION</scope>
    <source>
        <tissue evidence="2">Leaf</tissue>
    </source>
</reference>
<keyword evidence="1" id="KW-1185">Reference proteome</keyword>
<dbReference type="Proteomes" id="UP000790787">
    <property type="component" value="Chromosome 14"/>
</dbReference>
<accession>A0AC58SM42</accession>
<organism evidence="1 2">
    <name type="scientific">Nicotiana tabacum</name>
    <name type="common">Common tobacco</name>
    <dbReference type="NCBI Taxonomy" id="4097"/>
    <lineage>
        <taxon>Eukaryota</taxon>
        <taxon>Viridiplantae</taxon>
        <taxon>Streptophyta</taxon>
        <taxon>Embryophyta</taxon>
        <taxon>Tracheophyta</taxon>
        <taxon>Spermatophyta</taxon>
        <taxon>Magnoliopsida</taxon>
        <taxon>eudicotyledons</taxon>
        <taxon>Gunneridae</taxon>
        <taxon>Pentapetalae</taxon>
        <taxon>asterids</taxon>
        <taxon>lamiids</taxon>
        <taxon>Solanales</taxon>
        <taxon>Solanaceae</taxon>
        <taxon>Nicotianoideae</taxon>
        <taxon>Nicotianeae</taxon>
        <taxon>Nicotiana</taxon>
    </lineage>
</organism>
<sequence>MPSSVRANMSPYEKLYGKKPSLKHLKVLGCLCFSKIVQEQDKLMPRSKAAIHMGYATSQKGYLLYDFNSKTFFVNRDVIFKEDTFPFKTLNQNKGLPIFMNNNSLQTITYDAVNQFTAENHTDFQTSEVTTDHTQCTTSGTSQQHTSTEVTTDTLPSNITHVQSINNPYALSKFISYENISPTYQSFIAASSSISEATNYHEAIKDPRWLDAMKAEIEALENNHTWDIVALPEGKSPIG</sequence>
<evidence type="ECO:0000313" key="1">
    <source>
        <dbReference type="Proteomes" id="UP000790787"/>
    </source>
</evidence>
<gene>
    <name evidence="2" type="primary">LOC142168786</name>
</gene>
<name>A0AC58SM42_TOBAC</name>
<evidence type="ECO:0000313" key="2">
    <source>
        <dbReference type="RefSeq" id="XP_075086039.1"/>
    </source>
</evidence>
<dbReference type="RefSeq" id="XP_075086039.1">
    <property type="nucleotide sequence ID" value="XM_075229938.1"/>
</dbReference>
<protein>
    <submittedName>
        <fullName evidence="2">Uncharacterized protein LOC142168786</fullName>
    </submittedName>
</protein>